<sequence>MGGGSQSPTHDPVSLLILGAGWTSTFLLPLLDTSSIRHAATTRTGHDNTIPFTFDPSSDSVHPYQTLPSASTILITFPLKGHGQSKRLLELYREVHGAKNDWVQLGSTGIWKGESWMDLNSPYDTENDRAVAEDELRSLGGCVLNLAGLYGGERQPKSWVPRVATSKAQVKAKGVLHLIHGADVARAIIATHRAFEASREKVVGIRYMLTDVHVYDWWDLIQTWGKEAREKAKAMGIDESGLEYEKWVGELMVEEGIRALPRDMDKLGRRLDGRAFWEVMGSWPEMGRVR</sequence>
<proteinExistence type="predicted"/>
<name>A0A8H3FD80_9LECA</name>
<gene>
    <name evidence="1" type="ORF">HETSPECPRED_005437</name>
</gene>
<comment type="caution">
    <text evidence="1">The sequence shown here is derived from an EMBL/GenBank/DDBJ whole genome shotgun (WGS) entry which is preliminary data.</text>
</comment>
<dbReference type="OrthoDB" id="674948at2759"/>
<reference evidence="1" key="1">
    <citation type="submission" date="2021-03" db="EMBL/GenBank/DDBJ databases">
        <authorList>
            <person name="Tagirdzhanova G."/>
        </authorList>
    </citation>
    <scope>NUCLEOTIDE SEQUENCE</scope>
</reference>
<protein>
    <submittedName>
        <fullName evidence="1">Uncharacterized protein</fullName>
    </submittedName>
</protein>
<evidence type="ECO:0000313" key="2">
    <source>
        <dbReference type="Proteomes" id="UP000664521"/>
    </source>
</evidence>
<dbReference type="AlphaFoldDB" id="A0A8H3FD80"/>
<accession>A0A8H3FD80</accession>
<dbReference type="EMBL" id="CAJPDS010000034">
    <property type="protein sequence ID" value="CAF9923846.1"/>
    <property type="molecule type" value="Genomic_DNA"/>
</dbReference>
<dbReference type="Gene3D" id="3.40.50.720">
    <property type="entry name" value="NAD(P)-binding Rossmann-like Domain"/>
    <property type="match status" value="1"/>
</dbReference>
<organism evidence="1 2">
    <name type="scientific">Heterodermia speciosa</name>
    <dbReference type="NCBI Taxonomy" id="116794"/>
    <lineage>
        <taxon>Eukaryota</taxon>
        <taxon>Fungi</taxon>
        <taxon>Dikarya</taxon>
        <taxon>Ascomycota</taxon>
        <taxon>Pezizomycotina</taxon>
        <taxon>Lecanoromycetes</taxon>
        <taxon>OSLEUM clade</taxon>
        <taxon>Lecanoromycetidae</taxon>
        <taxon>Caliciales</taxon>
        <taxon>Physciaceae</taxon>
        <taxon>Heterodermia</taxon>
    </lineage>
</organism>
<dbReference type="PANTHER" id="PTHR40129:SF2">
    <property type="entry name" value="KETOPANTOATE REDUCTASE N-TERMINAL DOMAIN-CONTAINING PROTEIN"/>
    <property type="match status" value="1"/>
</dbReference>
<evidence type="ECO:0000313" key="1">
    <source>
        <dbReference type="EMBL" id="CAF9923846.1"/>
    </source>
</evidence>
<dbReference type="PANTHER" id="PTHR40129">
    <property type="entry name" value="KETOPANTOATE REDUCTASE N-TERMINAL DOMAIN-CONTAINING PROTEIN"/>
    <property type="match status" value="1"/>
</dbReference>
<keyword evidence="2" id="KW-1185">Reference proteome</keyword>
<dbReference type="Proteomes" id="UP000664521">
    <property type="component" value="Unassembled WGS sequence"/>
</dbReference>